<reference evidence="7" key="1">
    <citation type="submission" date="2016-08" db="EMBL/GenBank/DDBJ databases">
        <title>Complete Genome Seqeunce of Paenibacillus sp. nov. IHBB 9852 from high altitute lake of Indian trans-Himalayas.</title>
        <authorList>
            <person name="Kiran S."/>
            <person name="Swarnkar M.K."/>
            <person name="Rana A."/>
            <person name="Tewari R."/>
            <person name="Gulati A."/>
        </authorList>
    </citation>
    <scope>NUCLEOTIDE SEQUENCE [LARGE SCALE GENOMIC DNA]</scope>
    <source>
        <strain evidence="7">IHBB 9852</strain>
    </source>
</reference>
<keyword evidence="4" id="KW-0479">Metal-binding</keyword>
<protein>
    <submittedName>
        <fullName evidence="7">Geranyl transferase</fullName>
    </submittedName>
</protein>
<dbReference type="GO" id="GO:0046872">
    <property type="term" value="F:metal ion binding"/>
    <property type="evidence" value="ECO:0007669"/>
    <property type="project" value="UniProtKB-KW"/>
</dbReference>
<dbReference type="EMBL" id="CP016809">
    <property type="protein sequence ID" value="ANY71458.1"/>
    <property type="molecule type" value="Genomic_DNA"/>
</dbReference>
<dbReference type="KEGG" id="pib:BBD41_02055"/>
<gene>
    <name evidence="7" type="ORF">BBD41_02055</name>
</gene>
<dbReference type="SUPFAM" id="SSF48576">
    <property type="entry name" value="Terpenoid synthases"/>
    <property type="match status" value="2"/>
</dbReference>
<proteinExistence type="inferred from homology"/>
<dbReference type="PANTHER" id="PTHR43281:SF1">
    <property type="entry name" value="FARNESYL DIPHOSPHATE SYNTHASE"/>
    <property type="match status" value="1"/>
</dbReference>
<organism evidence="7">
    <name type="scientific">Paenibacillus ihbetae</name>
    <dbReference type="NCBI Taxonomy" id="1870820"/>
    <lineage>
        <taxon>Bacteria</taxon>
        <taxon>Bacillati</taxon>
        <taxon>Bacillota</taxon>
        <taxon>Bacilli</taxon>
        <taxon>Bacillales</taxon>
        <taxon>Paenibacillaceae</taxon>
        <taxon>Paenibacillus</taxon>
    </lineage>
</organism>
<evidence type="ECO:0000256" key="6">
    <source>
        <dbReference type="ARBA" id="ARBA00023229"/>
    </source>
</evidence>
<accession>A0A1B2DUR8</accession>
<dbReference type="Pfam" id="PF00348">
    <property type="entry name" value="polyprenyl_synt"/>
    <property type="match status" value="1"/>
</dbReference>
<evidence type="ECO:0000256" key="4">
    <source>
        <dbReference type="ARBA" id="ARBA00022723"/>
    </source>
</evidence>
<comment type="similarity">
    <text evidence="2">Belongs to the FPP/GGPP synthase family.</text>
</comment>
<dbReference type="RefSeq" id="WP_099476546.1">
    <property type="nucleotide sequence ID" value="NZ_CP016809.1"/>
</dbReference>
<dbReference type="GO" id="GO:0008299">
    <property type="term" value="P:isoprenoid biosynthetic process"/>
    <property type="evidence" value="ECO:0007669"/>
    <property type="project" value="UniProtKB-KW"/>
</dbReference>
<dbReference type="GO" id="GO:0004659">
    <property type="term" value="F:prenyltransferase activity"/>
    <property type="evidence" value="ECO:0007669"/>
    <property type="project" value="InterPro"/>
</dbReference>
<sequence length="797" mass="91630">MNVELTDYADVWYQEAEEKAARYFEILQAQVTDKSYATGLAEDIRLWSRKHIGRQPWLSFITRGTGKPDSRDYHRYMKWLNYTGKMKDYLDRSVSYIYMRDLGKALDCPKTQSRIQHVVKGLEQFLIRSTGTGGGQQPAFISFAGLYRWAQKEGVESAVIWVMNKLKSVAAHIPEDMNPEHAQRKLIKIIVGVVMHAIEEIEESPGEIFPAERARRLDHAIRLGYSYGLTYPYIDDLLDSGVLNDQEKERYSRMIRSALLTGTVPALGAWSGSNMNLIRFIHAELREAFEYIKGHQRPEFRMPFFEQSYVFFHSQHLDRVKDLSKADYTNEELYLPVILKSSSSRLIVRSVLSAPEDEGFDQRTFYYGIYNQLADDFADMFDDMREGAVTPYTYFLKYREQRPDLINPYELYWAVIAHLIRNVYRSDAMTREVILDRAINGLKRCKARLGSDKYNEIMSVLASGQPELHRLIQRMVRKADDVDFLDKLLRDQMVTILKNERQEREAFFDTVQSVREQINNQLRIDEPEDHPPMKTSLIEAANYSLDGDGKRLRPILTWVMGVKEYGLDASAITPLLKSLEYMHTASLIFDDLPSQDNASTRRGRATLHEVYNSSTAELTGLYLIQKATEEQASLSGFDPKVVLRLMRYSSQKAGEMCMGQAMDLQSKGAALTLQELNRICFYKTGIAFEASLVMPAILARVGETEISVLKRYAYHAGIAFQIKDDLLDAEGDQHVLGKPTRQDVENNTSTFVTILGVEGAKREMWEHYCLAMEALDELPRPIAFLTHLLNYMVNRDN</sequence>
<evidence type="ECO:0000256" key="2">
    <source>
        <dbReference type="ARBA" id="ARBA00006706"/>
    </source>
</evidence>
<dbReference type="PROSITE" id="PS00723">
    <property type="entry name" value="POLYPRENYL_SYNTHASE_1"/>
    <property type="match status" value="1"/>
</dbReference>
<dbReference type="PANTHER" id="PTHR43281">
    <property type="entry name" value="FARNESYL DIPHOSPHATE SYNTHASE"/>
    <property type="match status" value="1"/>
</dbReference>
<evidence type="ECO:0000313" key="7">
    <source>
        <dbReference type="EMBL" id="ANY71458.1"/>
    </source>
</evidence>
<dbReference type="AlphaFoldDB" id="A0A1B2DUR8"/>
<dbReference type="InterPro" id="IPR000092">
    <property type="entry name" value="Polyprenyl_synt"/>
</dbReference>
<keyword evidence="6" id="KW-0414">Isoprene biosynthesis</keyword>
<evidence type="ECO:0000256" key="5">
    <source>
        <dbReference type="ARBA" id="ARBA00022842"/>
    </source>
</evidence>
<dbReference type="CDD" id="cd00685">
    <property type="entry name" value="Trans_IPPS_HT"/>
    <property type="match status" value="1"/>
</dbReference>
<evidence type="ECO:0000256" key="1">
    <source>
        <dbReference type="ARBA" id="ARBA00001946"/>
    </source>
</evidence>
<name>A0A1B2DUR8_9BACL</name>
<keyword evidence="3 7" id="KW-0808">Transferase</keyword>
<dbReference type="InterPro" id="IPR033749">
    <property type="entry name" value="Polyprenyl_synt_CS"/>
</dbReference>
<dbReference type="SFLD" id="SFLDS00005">
    <property type="entry name" value="Isoprenoid_Synthase_Type_I"/>
    <property type="match status" value="1"/>
</dbReference>
<dbReference type="InterPro" id="IPR008949">
    <property type="entry name" value="Isoprenoid_synthase_dom_sf"/>
</dbReference>
<dbReference type="Gene3D" id="1.10.600.10">
    <property type="entry name" value="Farnesyl Diphosphate Synthase"/>
    <property type="match status" value="1"/>
</dbReference>
<evidence type="ECO:0000256" key="3">
    <source>
        <dbReference type="ARBA" id="ARBA00022679"/>
    </source>
</evidence>
<keyword evidence="5" id="KW-0460">Magnesium</keyword>
<comment type="cofactor">
    <cofactor evidence="1">
        <name>Mg(2+)</name>
        <dbReference type="ChEBI" id="CHEBI:18420"/>
    </cofactor>
</comment>